<dbReference type="PRINTS" id="PR01005">
    <property type="entry name" value="FLGHOOKAP1"/>
</dbReference>
<comment type="subcellular location">
    <subcellularLocation>
        <location evidence="1 7">Bacterial flagellum</location>
    </subcellularLocation>
    <subcellularLocation>
        <location evidence="2 7">Secreted</location>
    </subcellularLocation>
</comment>
<reference evidence="11 12" key="1">
    <citation type="submission" date="2023-07" db="EMBL/GenBank/DDBJ databases">
        <title>Sorghum-associated microbial communities from plants grown in Nebraska, USA.</title>
        <authorList>
            <person name="Schachtman D."/>
        </authorList>
    </citation>
    <scope>NUCLEOTIDE SEQUENCE [LARGE SCALE GENOMIC DNA]</scope>
    <source>
        <strain evidence="11 12">CC482</strain>
    </source>
</reference>
<dbReference type="InterPro" id="IPR053927">
    <property type="entry name" value="FlgK_helical"/>
</dbReference>
<evidence type="ECO:0000259" key="8">
    <source>
        <dbReference type="Pfam" id="PF00460"/>
    </source>
</evidence>
<protein>
    <recommendedName>
        <fullName evidence="4 7">Flagellar hook-associated protein 1</fullName>
        <shortName evidence="7">HAP1</shortName>
    </recommendedName>
</protein>
<evidence type="ECO:0000256" key="6">
    <source>
        <dbReference type="ARBA" id="ARBA00023143"/>
    </source>
</evidence>
<keyword evidence="6 7" id="KW-0975">Bacterial flagellum</keyword>
<evidence type="ECO:0000256" key="1">
    <source>
        <dbReference type="ARBA" id="ARBA00004365"/>
    </source>
</evidence>
<evidence type="ECO:0000313" key="11">
    <source>
        <dbReference type="EMBL" id="MDQ0116552.1"/>
    </source>
</evidence>
<evidence type="ECO:0000256" key="7">
    <source>
        <dbReference type="RuleBase" id="RU362065"/>
    </source>
</evidence>
<evidence type="ECO:0000256" key="5">
    <source>
        <dbReference type="ARBA" id="ARBA00022525"/>
    </source>
</evidence>
<keyword evidence="12" id="KW-1185">Reference proteome</keyword>
<keyword evidence="11" id="KW-0969">Cilium</keyword>
<proteinExistence type="inferred from homology"/>
<dbReference type="NCBIfam" id="TIGR02492">
    <property type="entry name" value="flgK_ends"/>
    <property type="match status" value="1"/>
</dbReference>
<dbReference type="PANTHER" id="PTHR30033:SF1">
    <property type="entry name" value="FLAGELLAR HOOK-ASSOCIATED PROTEIN 1"/>
    <property type="match status" value="1"/>
</dbReference>
<dbReference type="RefSeq" id="WP_307208616.1">
    <property type="nucleotide sequence ID" value="NZ_JAUSSU010000021.1"/>
</dbReference>
<organism evidence="11 12">
    <name type="scientific">Paenibacillus harenae</name>
    <dbReference type="NCBI Taxonomy" id="306543"/>
    <lineage>
        <taxon>Bacteria</taxon>
        <taxon>Bacillati</taxon>
        <taxon>Bacillota</taxon>
        <taxon>Bacilli</taxon>
        <taxon>Bacillales</taxon>
        <taxon>Paenibacillaceae</taxon>
        <taxon>Paenibacillus</taxon>
    </lineage>
</organism>
<gene>
    <name evidence="7" type="primary">flgK</name>
    <name evidence="11" type="ORF">J2T15_006033</name>
</gene>
<evidence type="ECO:0000259" key="9">
    <source>
        <dbReference type="Pfam" id="PF06429"/>
    </source>
</evidence>
<keyword evidence="5 7" id="KW-0964">Secreted</keyword>
<evidence type="ECO:0000256" key="4">
    <source>
        <dbReference type="ARBA" id="ARBA00016244"/>
    </source>
</evidence>
<feature type="domain" description="Flagellar basal body rod protein N-terminal" evidence="8">
    <location>
        <begin position="8"/>
        <end position="37"/>
    </location>
</feature>
<comment type="caution">
    <text evidence="11">The sequence shown here is derived from an EMBL/GenBank/DDBJ whole genome shotgun (WGS) entry which is preliminary data.</text>
</comment>
<evidence type="ECO:0000256" key="2">
    <source>
        <dbReference type="ARBA" id="ARBA00004613"/>
    </source>
</evidence>
<dbReference type="PANTHER" id="PTHR30033">
    <property type="entry name" value="FLAGELLAR HOOK-ASSOCIATED PROTEIN 1"/>
    <property type="match status" value="1"/>
</dbReference>
<dbReference type="SUPFAM" id="SSF64518">
    <property type="entry name" value="Phase 1 flagellin"/>
    <property type="match status" value="1"/>
</dbReference>
<dbReference type="EMBL" id="JAUSSU010000021">
    <property type="protein sequence ID" value="MDQ0116552.1"/>
    <property type="molecule type" value="Genomic_DNA"/>
</dbReference>
<name>A0ABT9UA72_PAEHA</name>
<accession>A0ABT9UA72</accession>
<dbReference type="InterPro" id="IPR001444">
    <property type="entry name" value="Flag_bb_rod_N"/>
</dbReference>
<keyword evidence="11" id="KW-0966">Cell projection</keyword>
<dbReference type="InterPro" id="IPR010930">
    <property type="entry name" value="Flg_bb/hook_C_dom"/>
</dbReference>
<dbReference type="Proteomes" id="UP001229346">
    <property type="component" value="Unassembled WGS sequence"/>
</dbReference>
<dbReference type="InterPro" id="IPR002371">
    <property type="entry name" value="FlgK"/>
</dbReference>
<feature type="domain" description="Flagellar basal-body/hook protein C-terminal" evidence="9">
    <location>
        <begin position="469"/>
        <end position="506"/>
    </location>
</feature>
<dbReference type="Pfam" id="PF00460">
    <property type="entry name" value="Flg_bb_rod"/>
    <property type="match status" value="1"/>
</dbReference>
<comment type="similarity">
    <text evidence="3 7">Belongs to the flagella basal body rod proteins family.</text>
</comment>
<evidence type="ECO:0000259" key="10">
    <source>
        <dbReference type="Pfam" id="PF22638"/>
    </source>
</evidence>
<keyword evidence="11" id="KW-0282">Flagellum</keyword>
<dbReference type="Pfam" id="PF22638">
    <property type="entry name" value="FlgK_D1"/>
    <property type="match status" value="1"/>
</dbReference>
<evidence type="ECO:0000313" key="12">
    <source>
        <dbReference type="Proteomes" id="UP001229346"/>
    </source>
</evidence>
<feature type="domain" description="Flagellar hook-associated protein FlgK helical" evidence="10">
    <location>
        <begin position="103"/>
        <end position="296"/>
    </location>
</feature>
<dbReference type="Pfam" id="PF06429">
    <property type="entry name" value="Flg_bbr_C"/>
    <property type="match status" value="1"/>
</dbReference>
<evidence type="ECO:0000256" key="3">
    <source>
        <dbReference type="ARBA" id="ARBA00009677"/>
    </source>
</evidence>
<sequence length="513" mass="55987">MRSTFHGIETAKRSLFANQATINTIGHNISNANTPGYSRQRVNLVASRPIEAPGFMRSNTPGQLGTGVEFTSITRIREQYLDDQFRNANSSYGDWSIQTSTLGKLETIFNEPSDSGLRTVLDNFWKSWTDLSKDPENITGRKIVRENALALVDAFNTTSKHLEDLEKDLTTNIDVKVSEVNSIAGSIASLNHEIKRLEDHGDNPNDLRDQRDYLVDQLSLIANTTVTQTANGYDISIGTQNIVTGRDAIPATTAQIEAQFTAGRLNGGELTGMILSRDKYVADYKEQIDAMANTLINGQITVTLPEGTMYNGAKLAADQQVTVNGINGLHRLGYLFTNPPQQAGDIFVPASFKVDGIMVPVTAGNISLSQAITDDPMMIATSMRTEIVNGVNETIKGNNTLANLMADLKNTSFTFTATTSGNGISSGTIDSYYQSVIGQLGVQAQEAERQHTNQYDIVNQVESSRQSVMGVSLDEEMSELIKFQHAYTAAARFMTSIDETLDKVINGMGIVGR</sequence>